<dbReference type="Proteomes" id="UP000355283">
    <property type="component" value="Unassembled WGS sequence"/>
</dbReference>
<dbReference type="InterPro" id="IPR001925">
    <property type="entry name" value="Porin_Euk"/>
</dbReference>
<dbReference type="InterPro" id="IPR023614">
    <property type="entry name" value="Porin_dom_sf"/>
</dbReference>
<gene>
    <name evidence="1" type="ORF">NSK_003235</name>
</gene>
<comment type="caution">
    <text evidence="1">The sequence shown here is derived from an EMBL/GenBank/DDBJ whole genome shotgun (WGS) entry which is preliminary data.</text>
</comment>
<evidence type="ECO:0000313" key="2">
    <source>
        <dbReference type="Proteomes" id="UP000355283"/>
    </source>
</evidence>
<protein>
    <recommendedName>
        <fullName evidence="3">Voltage-dependent anion-selective channel protein 1</fullName>
    </recommendedName>
</protein>
<reference evidence="1 2" key="1">
    <citation type="submission" date="2019-01" db="EMBL/GenBank/DDBJ databases">
        <title>Nuclear Genome Assembly of the Microalgal Biofuel strain Nannochloropsis salina CCMP1776.</title>
        <authorList>
            <person name="Hovde B."/>
        </authorList>
    </citation>
    <scope>NUCLEOTIDE SEQUENCE [LARGE SCALE GENOMIC DNA]</scope>
    <source>
        <strain evidence="1 2">CCMP1776</strain>
    </source>
</reference>
<dbReference type="EMBL" id="SDOX01000011">
    <property type="protein sequence ID" value="TFJ85731.1"/>
    <property type="molecule type" value="Genomic_DNA"/>
</dbReference>
<dbReference type="OrthoDB" id="7827681at2759"/>
<dbReference type="InterPro" id="IPR027246">
    <property type="entry name" value="Porin_Euk/Tom40"/>
</dbReference>
<sequence>MFFKDFGRSTADLLNDDFSYKRKLKIKLPTPDGVTWTSEGELSSKGVMAKLAAKYKHPSGISLDKLEFKSDGRVLGEASLDVDSKLKLWVSAEDGRQDTGKPIKSHGKLGVEYVSPGILSALSDVDVVNGPTVNGSVVVNLAGKRGLLAGFQATYNTQLDEKDQKPEFLDYNVGLAKVNTSWEASVRSYHKMSNLQFSLLSRVNPQVTFGAQLDYQVDKNTQGMTIGGCFRPEADIRLSAKMSSTALLSIAYAQNLNKFAHLLLSAEVDAKDWASDSHKFGLGLTLSA</sequence>
<dbReference type="GO" id="GO:0008308">
    <property type="term" value="F:voltage-gated monoatomic anion channel activity"/>
    <property type="evidence" value="ECO:0007669"/>
    <property type="project" value="InterPro"/>
</dbReference>
<dbReference type="PANTHER" id="PTHR11743">
    <property type="entry name" value="VOLTAGE-DEPENDENT ANION-SELECTIVE CHANNEL"/>
    <property type="match status" value="1"/>
</dbReference>
<dbReference type="GO" id="GO:0005741">
    <property type="term" value="C:mitochondrial outer membrane"/>
    <property type="evidence" value="ECO:0007669"/>
    <property type="project" value="InterPro"/>
</dbReference>
<name>A0A4D9D1X8_9STRA</name>
<keyword evidence="2" id="KW-1185">Reference proteome</keyword>
<evidence type="ECO:0000313" key="1">
    <source>
        <dbReference type="EMBL" id="TFJ85731.1"/>
    </source>
</evidence>
<evidence type="ECO:0008006" key="3">
    <source>
        <dbReference type="Google" id="ProtNLM"/>
    </source>
</evidence>
<dbReference type="Pfam" id="PF01459">
    <property type="entry name" value="Porin_3"/>
    <property type="match status" value="1"/>
</dbReference>
<proteinExistence type="predicted"/>
<organism evidence="1 2">
    <name type="scientific">Nannochloropsis salina CCMP1776</name>
    <dbReference type="NCBI Taxonomy" id="1027361"/>
    <lineage>
        <taxon>Eukaryota</taxon>
        <taxon>Sar</taxon>
        <taxon>Stramenopiles</taxon>
        <taxon>Ochrophyta</taxon>
        <taxon>Eustigmatophyceae</taxon>
        <taxon>Eustigmatales</taxon>
        <taxon>Monodopsidaceae</taxon>
        <taxon>Microchloropsis</taxon>
        <taxon>Microchloropsis salina</taxon>
    </lineage>
</organism>
<dbReference type="PANTHER" id="PTHR11743:SF70">
    <property type="entry name" value="GH26960P-RELATED"/>
    <property type="match status" value="1"/>
</dbReference>
<dbReference type="Gene3D" id="2.40.160.10">
    <property type="entry name" value="Porin"/>
    <property type="match status" value="1"/>
</dbReference>
<accession>A0A4D9D1X8</accession>
<dbReference type="AlphaFoldDB" id="A0A4D9D1X8"/>